<dbReference type="Pfam" id="PF13382">
    <property type="entry name" value="Adenine_deam_C"/>
    <property type="match status" value="1"/>
</dbReference>
<dbReference type="EC" id="3.5.4.2" evidence="2"/>
<evidence type="ECO:0000256" key="3">
    <source>
        <dbReference type="ARBA" id="ARBA00022801"/>
    </source>
</evidence>
<evidence type="ECO:0000256" key="1">
    <source>
        <dbReference type="ARBA" id="ARBA00006773"/>
    </source>
</evidence>
<dbReference type="InterPro" id="IPR026912">
    <property type="entry name" value="Adenine_deam_C"/>
</dbReference>
<evidence type="ECO:0000256" key="4">
    <source>
        <dbReference type="ARBA" id="ARBA00047720"/>
    </source>
</evidence>
<dbReference type="Pfam" id="PF01979">
    <property type="entry name" value="Amidohydro_1"/>
    <property type="match status" value="1"/>
</dbReference>
<dbReference type="PANTHER" id="PTHR11113:SF6">
    <property type="entry name" value="ADENINE DEAMINASE YERA-RELATED"/>
    <property type="match status" value="1"/>
</dbReference>
<dbReference type="SUPFAM" id="SSF51556">
    <property type="entry name" value="Metallo-dependent hydrolases"/>
    <property type="match status" value="1"/>
</dbReference>
<sequence length="566" mass="61298">MRPAAYFLPSLTARRRLLAVSRGEAPPDLVVEGARVADVYTGTWLEANLEVAEGRIAYLGPRPPRLGPSTHRVVAQGLYLVPGYIEPHAHPWVLYHPLALLEALVPQGVTTLVYDDLLFRNRLGPEGTLDAIRKPQTLRLPARVLFATRLAPQSFLPQGEEAFPLEALPLLEEPSVVLAAEITRWPRVVAGEEGLLNGILQAHRAGRRAEAHGAGASYPKLAALAAAGLEADHEALTAEEVLDRLRLGFWTMLRHSSLRPDLPALLEHLPLPPSPRLLLTTDGAAPSFYAREGFPGLLKRASAWAGPMQALRLATLNPATFLALDGFLGGIAPGRLADFLLLEAPDAFAPLAVYVGGRLVAQEGRLLEALPPLPWKHPPLTFAQAPFGDPDRYLLGEAPTLCLENAVITRQTREASEEVAAFLLDPWGRWRVGAWVEGFLPGLEGFATTFTAAMGLLVLGKDAKAMALAAEAVVKMRGGFAWTKGGEVIWAEPLPLGGYMVDGPFPQAVALEERLWKLAVEAGYPHGDILYSLLFLTCDFLPDLRLTPRGVWAVKEGRAISAPEAF</sequence>
<dbReference type="SUPFAM" id="SSF51338">
    <property type="entry name" value="Composite domain of metallo-dependent hydrolases"/>
    <property type="match status" value="1"/>
</dbReference>
<feature type="domain" description="Amidohydrolase-related" evidence="5">
    <location>
        <begin position="170"/>
        <end position="360"/>
    </location>
</feature>
<dbReference type="InterPro" id="IPR011059">
    <property type="entry name" value="Metal-dep_hydrolase_composite"/>
</dbReference>
<dbReference type="EMBL" id="DSKL01000189">
    <property type="protein sequence ID" value="HEH82285.1"/>
    <property type="molecule type" value="Genomic_DNA"/>
</dbReference>
<dbReference type="AlphaFoldDB" id="A0A7C2FW51"/>
<evidence type="ECO:0000313" key="7">
    <source>
        <dbReference type="EMBL" id="HEH82285.1"/>
    </source>
</evidence>
<proteinExistence type="inferred from homology"/>
<accession>A0A7C2FW51</accession>
<comment type="similarity">
    <text evidence="1">Belongs to the metallo-dependent hydrolases superfamily. Adenine deaminase family.</text>
</comment>
<dbReference type="Gene3D" id="2.30.40.10">
    <property type="entry name" value="Urease, subunit C, domain 1"/>
    <property type="match status" value="1"/>
</dbReference>
<dbReference type="InterPro" id="IPR006680">
    <property type="entry name" value="Amidohydro-rel"/>
</dbReference>
<evidence type="ECO:0000259" key="6">
    <source>
        <dbReference type="Pfam" id="PF13382"/>
    </source>
</evidence>
<comment type="catalytic activity">
    <reaction evidence="4">
        <text>adenine + H2O + H(+) = hypoxanthine + NH4(+)</text>
        <dbReference type="Rhea" id="RHEA:23688"/>
        <dbReference type="ChEBI" id="CHEBI:15377"/>
        <dbReference type="ChEBI" id="CHEBI:15378"/>
        <dbReference type="ChEBI" id="CHEBI:16708"/>
        <dbReference type="ChEBI" id="CHEBI:17368"/>
        <dbReference type="ChEBI" id="CHEBI:28938"/>
        <dbReference type="EC" id="3.5.4.2"/>
    </reaction>
</comment>
<keyword evidence="3" id="KW-0378">Hydrolase</keyword>
<gene>
    <name evidence="7" type="ORF">ENP73_04670</name>
</gene>
<dbReference type="GO" id="GO:0000034">
    <property type="term" value="F:adenine deaminase activity"/>
    <property type="evidence" value="ECO:0007669"/>
    <property type="project" value="UniProtKB-EC"/>
</dbReference>
<evidence type="ECO:0000259" key="5">
    <source>
        <dbReference type="Pfam" id="PF01979"/>
    </source>
</evidence>
<reference evidence="7" key="1">
    <citation type="journal article" date="2020" name="mSystems">
        <title>Genome- and Community-Level Interaction Insights into Carbon Utilization and Element Cycling Functions of Hydrothermarchaeota in Hydrothermal Sediment.</title>
        <authorList>
            <person name="Zhou Z."/>
            <person name="Liu Y."/>
            <person name="Xu W."/>
            <person name="Pan J."/>
            <person name="Luo Z.H."/>
            <person name="Li M."/>
        </authorList>
    </citation>
    <scope>NUCLEOTIDE SEQUENCE [LARGE SCALE GENOMIC DNA]</scope>
    <source>
        <strain evidence="7">SpSt-246</strain>
    </source>
</reference>
<name>A0A7C2FW51_9DEIN</name>
<organism evidence="7">
    <name type="scientific">Thermus islandicus</name>
    <dbReference type="NCBI Taxonomy" id="540988"/>
    <lineage>
        <taxon>Bacteria</taxon>
        <taxon>Thermotogati</taxon>
        <taxon>Deinococcota</taxon>
        <taxon>Deinococci</taxon>
        <taxon>Thermales</taxon>
        <taxon>Thermaceae</taxon>
        <taxon>Thermus</taxon>
    </lineage>
</organism>
<feature type="domain" description="Adenine deaminase C-terminal" evidence="6">
    <location>
        <begin position="430"/>
        <end position="556"/>
    </location>
</feature>
<dbReference type="InterPro" id="IPR032466">
    <property type="entry name" value="Metal_Hydrolase"/>
</dbReference>
<dbReference type="PANTHER" id="PTHR11113">
    <property type="entry name" value="N-ACETYLGLUCOSAMINE-6-PHOSPHATE DEACETYLASE"/>
    <property type="match status" value="1"/>
</dbReference>
<dbReference type="Gene3D" id="3.20.20.140">
    <property type="entry name" value="Metal-dependent hydrolases"/>
    <property type="match status" value="1"/>
</dbReference>
<evidence type="ECO:0000256" key="2">
    <source>
        <dbReference type="ARBA" id="ARBA00012782"/>
    </source>
</evidence>
<protein>
    <recommendedName>
        <fullName evidence="2">adenine deaminase</fullName>
        <ecNumber evidence="2">3.5.4.2</ecNumber>
    </recommendedName>
</protein>
<comment type="caution">
    <text evidence="7">The sequence shown here is derived from an EMBL/GenBank/DDBJ whole genome shotgun (WGS) entry which is preliminary data.</text>
</comment>